<evidence type="ECO:0000256" key="5">
    <source>
        <dbReference type="SAM" id="Phobius"/>
    </source>
</evidence>
<dbReference type="PRINTS" id="PR00834">
    <property type="entry name" value="PROTEASES2C"/>
</dbReference>
<comment type="caution">
    <text evidence="7">The sequence shown here is derived from an EMBL/GenBank/DDBJ whole genome shotgun (WGS) entry which is preliminary data.</text>
</comment>
<evidence type="ECO:0000256" key="2">
    <source>
        <dbReference type="ARBA" id="ARBA00022670"/>
    </source>
</evidence>
<proteinExistence type="inferred from homology"/>
<reference evidence="7 8" key="1">
    <citation type="submission" date="2021-01" db="EMBL/GenBank/DDBJ databases">
        <title>Isolation and description of Catonella massiliensis sp. nov., a novel Catonella species, isolated from a stable periodontitis subject.</title>
        <authorList>
            <person name="Antezack A."/>
            <person name="Boxberger M."/>
            <person name="La Scola B."/>
            <person name="Monnet-Corti V."/>
        </authorList>
    </citation>
    <scope>NUCLEOTIDE SEQUENCE [LARGE SCALE GENOMIC DNA]</scope>
    <source>
        <strain evidence="7 8">Marseille-Q4567</strain>
    </source>
</reference>
<evidence type="ECO:0000256" key="1">
    <source>
        <dbReference type="ARBA" id="ARBA00010541"/>
    </source>
</evidence>
<dbReference type="PANTHER" id="PTHR43343:SF3">
    <property type="entry name" value="PROTEASE DO-LIKE 8, CHLOROPLASTIC"/>
    <property type="match status" value="1"/>
</dbReference>
<dbReference type="InterPro" id="IPR043504">
    <property type="entry name" value="Peptidase_S1_PA_chymotrypsin"/>
</dbReference>
<sequence length="422" mass="45762">MEEKKDNGTTKGLLILIVVFFMIIAGMVGFGLSGYSEFNILQSPDTGVSDKSNTDEEKPVKINEDKGDKEEHQDRKENVKLPKTETDSKLAAVRTSDLSDVVEKVMPSLVAITTEGEESIVSWFGEQTRKTQDMGSGVIVDKDQRSLYIITNNHVIDGARKLVVAFEDGSTAKGEVKGTAAYTDLALVEVKLDSLAKKTLDRIKVAELGDSNGIKVGQMVMAIGNALGYGQSLTVGYVSAKDRVVNINDITMKLIQTDAAINPGNSGGALLNLNGEVVGINSAKFSDRAVEGMGYAIPMATVKPLINELKTKKNITDTERGYLGIYYREIDDASHEAFNMPYGLYITDVADNGGAKKAGLIKGDIIVAVNDNETLKSDTINSIILGKKKGEKVKVTFCRYENGEYVKKDVNVTLAERPKTNN</sequence>
<dbReference type="EMBL" id="JAEPRJ010000001">
    <property type="protein sequence ID" value="MBK5897109.1"/>
    <property type="molecule type" value="Genomic_DNA"/>
</dbReference>
<keyword evidence="8" id="KW-1185">Reference proteome</keyword>
<dbReference type="SMART" id="SM00228">
    <property type="entry name" value="PDZ"/>
    <property type="match status" value="1"/>
</dbReference>
<keyword evidence="5" id="KW-0472">Membrane</keyword>
<feature type="domain" description="PDZ" evidence="6">
    <location>
        <begin position="312"/>
        <end position="401"/>
    </location>
</feature>
<feature type="transmembrane region" description="Helical" evidence="5">
    <location>
        <begin position="12"/>
        <end position="35"/>
    </location>
</feature>
<dbReference type="Gene3D" id="2.40.10.10">
    <property type="entry name" value="Trypsin-like serine proteases"/>
    <property type="match status" value="2"/>
</dbReference>
<accession>A0ABS1IYZ3</accession>
<dbReference type="Proteomes" id="UP000604730">
    <property type="component" value="Unassembled WGS sequence"/>
</dbReference>
<feature type="compositionally biased region" description="Basic and acidic residues" evidence="4">
    <location>
        <begin position="52"/>
        <end position="84"/>
    </location>
</feature>
<dbReference type="Pfam" id="PF13365">
    <property type="entry name" value="Trypsin_2"/>
    <property type="match status" value="1"/>
</dbReference>
<evidence type="ECO:0000256" key="4">
    <source>
        <dbReference type="SAM" id="MobiDB-lite"/>
    </source>
</evidence>
<dbReference type="Pfam" id="PF13180">
    <property type="entry name" value="PDZ_2"/>
    <property type="match status" value="1"/>
</dbReference>
<evidence type="ECO:0000313" key="7">
    <source>
        <dbReference type="EMBL" id="MBK5897109.1"/>
    </source>
</evidence>
<keyword evidence="3" id="KW-0378">Hydrolase</keyword>
<organism evidence="7 8">
    <name type="scientific">Catonella massiliensis</name>
    <dbReference type="NCBI Taxonomy" id="2799636"/>
    <lineage>
        <taxon>Bacteria</taxon>
        <taxon>Bacillati</taxon>
        <taxon>Bacillota</taxon>
        <taxon>Clostridia</taxon>
        <taxon>Lachnospirales</taxon>
        <taxon>Lachnospiraceae</taxon>
        <taxon>Catonella</taxon>
    </lineage>
</organism>
<keyword evidence="5" id="KW-1133">Transmembrane helix</keyword>
<dbReference type="PANTHER" id="PTHR43343">
    <property type="entry name" value="PEPTIDASE S12"/>
    <property type="match status" value="1"/>
</dbReference>
<dbReference type="RefSeq" id="WP_208428616.1">
    <property type="nucleotide sequence ID" value="NZ_JAEPRJ010000001.1"/>
</dbReference>
<dbReference type="SUPFAM" id="SSF50156">
    <property type="entry name" value="PDZ domain-like"/>
    <property type="match status" value="1"/>
</dbReference>
<dbReference type="PROSITE" id="PS50106">
    <property type="entry name" value="PDZ"/>
    <property type="match status" value="1"/>
</dbReference>
<evidence type="ECO:0000256" key="3">
    <source>
        <dbReference type="ARBA" id="ARBA00022801"/>
    </source>
</evidence>
<name>A0ABS1IYZ3_9FIRM</name>
<dbReference type="InterPro" id="IPR001940">
    <property type="entry name" value="Peptidase_S1C"/>
</dbReference>
<gene>
    <name evidence="7" type="ORF">JJN12_04820</name>
</gene>
<protein>
    <submittedName>
        <fullName evidence="7">Trypsin-like peptidase domain-containing protein</fullName>
    </submittedName>
</protein>
<evidence type="ECO:0000259" key="6">
    <source>
        <dbReference type="PROSITE" id="PS50106"/>
    </source>
</evidence>
<comment type="similarity">
    <text evidence="1">Belongs to the peptidase S1C family.</text>
</comment>
<dbReference type="InterPro" id="IPR036034">
    <property type="entry name" value="PDZ_sf"/>
</dbReference>
<dbReference type="Gene3D" id="2.30.42.10">
    <property type="match status" value="1"/>
</dbReference>
<dbReference type="SUPFAM" id="SSF50494">
    <property type="entry name" value="Trypsin-like serine proteases"/>
    <property type="match status" value="1"/>
</dbReference>
<dbReference type="InterPro" id="IPR051201">
    <property type="entry name" value="Chloro_Bact_Ser_Proteases"/>
</dbReference>
<evidence type="ECO:0000313" key="8">
    <source>
        <dbReference type="Proteomes" id="UP000604730"/>
    </source>
</evidence>
<feature type="region of interest" description="Disordered" evidence="4">
    <location>
        <begin position="44"/>
        <end position="84"/>
    </location>
</feature>
<dbReference type="InterPro" id="IPR001478">
    <property type="entry name" value="PDZ"/>
</dbReference>
<dbReference type="InterPro" id="IPR009003">
    <property type="entry name" value="Peptidase_S1_PA"/>
</dbReference>
<keyword evidence="2" id="KW-0645">Protease</keyword>
<keyword evidence="5" id="KW-0812">Transmembrane</keyword>